<comment type="caution">
    <text evidence="2">The sequence shown here is derived from an EMBL/GenBank/DDBJ whole genome shotgun (WGS) entry which is preliminary data.</text>
</comment>
<reference evidence="2" key="1">
    <citation type="submission" date="2020-10" db="EMBL/GenBank/DDBJ databases">
        <authorList>
            <person name="Gilroy R."/>
        </authorList>
    </citation>
    <scope>NUCLEOTIDE SEQUENCE</scope>
    <source>
        <strain evidence="2">10669</strain>
    </source>
</reference>
<protein>
    <recommendedName>
        <fullName evidence="4">PEP-CTERM sorting domain-containing protein</fullName>
    </recommendedName>
</protein>
<dbReference type="AlphaFoldDB" id="A0A9D1T1N4"/>
<gene>
    <name evidence="2" type="ORF">IAC75_04025</name>
</gene>
<feature type="chain" id="PRO_5039359687" description="PEP-CTERM sorting domain-containing protein" evidence="1">
    <location>
        <begin position="21"/>
        <end position="307"/>
    </location>
</feature>
<name>A0A9D1T1N4_9BACT</name>
<evidence type="ECO:0008006" key="4">
    <source>
        <dbReference type="Google" id="ProtNLM"/>
    </source>
</evidence>
<sequence>MKNYIAVAALFAAGTAFANAAYVWTGAVDSSWTTQGNWDLTDGSTWNSAGGTGPGTTGSNMWDEIKFDGTQYTTAPTAPASLEGWNVKLNLVNGANVTLNSFVKWQTEGQSSSYIYVDATSSLTISATNNFKYRDDAASFDIASYEGLKLTGSVWNDAGPSPAFNINLHEQGSVWANWSLSGNISIVFTADLAYSTTNDGQYTIAGTSDDGQYRLVQRTLWVNEHDNGGLIDSDGHVFTLNGDELEKSTDALTASADSLGKYYLEKIDTLDPDHTGVGGKNIVVSYVEAIPEPSAFGLLAGLGALAL</sequence>
<keyword evidence="1" id="KW-0732">Signal</keyword>
<reference evidence="2" key="2">
    <citation type="journal article" date="2021" name="PeerJ">
        <title>Extensive microbial diversity within the chicken gut microbiome revealed by metagenomics and culture.</title>
        <authorList>
            <person name="Gilroy R."/>
            <person name="Ravi A."/>
            <person name="Getino M."/>
            <person name="Pursley I."/>
            <person name="Horton D.L."/>
            <person name="Alikhan N.F."/>
            <person name="Baker D."/>
            <person name="Gharbi K."/>
            <person name="Hall N."/>
            <person name="Watson M."/>
            <person name="Adriaenssens E.M."/>
            <person name="Foster-Nyarko E."/>
            <person name="Jarju S."/>
            <person name="Secka A."/>
            <person name="Antonio M."/>
            <person name="Oren A."/>
            <person name="Chaudhuri R.R."/>
            <person name="La Ragione R."/>
            <person name="Hildebrand F."/>
            <person name="Pallen M.J."/>
        </authorList>
    </citation>
    <scope>NUCLEOTIDE SEQUENCE</scope>
    <source>
        <strain evidence="2">10669</strain>
    </source>
</reference>
<proteinExistence type="predicted"/>
<dbReference type="Proteomes" id="UP000886812">
    <property type="component" value="Unassembled WGS sequence"/>
</dbReference>
<accession>A0A9D1T1N4</accession>
<feature type="non-terminal residue" evidence="2">
    <location>
        <position position="307"/>
    </location>
</feature>
<organism evidence="2 3">
    <name type="scientific">Candidatus Spyradosoma merdigallinarum</name>
    <dbReference type="NCBI Taxonomy" id="2840950"/>
    <lineage>
        <taxon>Bacteria</taxon>
        <taxon>Pseudomonadati</taxon>
        <taxon>Verrucomicrobiota</taxon>
        <taxon>Opitutia</taxon>
        <taxon>Opitutia incertae sedis</taxon>
        <taxon>Candidatus Spyradosoma</taxon>
    </lineage>
</organism>
<evidence type="ECO:0000256" key="1">
    <source>
        <dbReference type="SAM" id="SignalP"/>
    </source>
</evidence>
<feature type="signal peptide" evidence="1">
    <location>
        <begin position="1"/>
        <end position="20"/>
    </location>
</feature>
<evidence type="ECO:0000313" key="2">
    <source>
        <dbReference type="EMBL" id="HIV04302.1"/>
    </source>
</evidence>
<evidence type="ECO:0000313" key="3">
    <source>
        <dbReference type="Proteomes" id="UP000886812"/>
    </source>
</evidence>
<dbReference type="EMBL" id="DVOG01000104">
    <property type="protein sequence ID" value="HIV04302.1"/>
    <property type="molecule type" value="Genomic_DNA"/>
</dbReference>